<name>A0A3N1L1K2_9PROT</name>
<proteinExistence type="predicted"/>
<dbReference type="AlphaFoldDB" id="A0A3N1L1K2"/>
<dbReference type="RefSeq" id="WP_123692189.1">
    <property type="nucleotide sequence ID" value="NZ_AP019700.1"/>
</dbReference>
<dbReference type="Proteomes" id="UP000278222">
    <property type="component" value="Unassembled WGS sequence"/>
</dbReference>
<sequence>MTTAKREITAGDILPAAEYAAIRREHRRHVAAIKRLRRIAVGPFTTWHFESYETMWHQVHEMLFIEKGGAEQVPDEIAAYNPLIPKGSELVATIMIEIDDPIRRARSLARLGGIERMAFLRVAGETVTGVPEDDQDRTNEQGKASAVQFIHFPFTPAQIAKFAAPGTEVMAGFGHPEYGHIAVMPEAIRAALSQDFAA</sequence>
<gene>
    <name evidence="1" type="ORF">EDC65_3686</name>
</gene>
<protein>
    <submittedName>
        <fullName evidence="1">Uncharacterized protein DUF3501</fullName>
    </submittedName>
</protein>
<evidence type="ECO:0000313" key="1">
    <source>
        <dbReference type="EMBL" id="ROP84336.1"/>
    </source>
</evidence>
<reference evidence="1 2" key="1">
    <citation type="submission" date="2018-11" db="EMBL/GenBank/DDBJ databases">
        <title>Genomic Encyclopedia of Type Strains, Phase IV (KMG-IV): sequencing the most valuable type-strain genomes for metagenomic binning, comparative biology and taxonomic classification.</title>
        <authorList>
            <person name="Goeker M."/>
        </authorList>
    </citation>
    <scope>NUCLEOTIDE SEQUENCE [LARGE SCALE GENOMIC DNA]</scope>
    <source>
        <strain evidence="1 2">DSM 5900</strain>
    </source>
</reference>
<evidence type="ECO:0000313" key="2">
    <source>
        <dbReference type="Proteomes" id="UP000278222"/>
    </source>
</evidence>
<dbReference type="Pfam" id="PF12007">
    <property type="entry name" value="DUF3501"/>
    <property type="match status" value="1"/>
</dbReference>
<organism evidence="1 2">
    <name type="scientific">Stella humosa</name>
    <dbReference type="NCBI Taxonomy" id="94"/>
    <lineage>
        <taxon>Bacteria</taxon>
        <taxon>Pseudomonadati</taxon>
        <taxon>Pseudomonadota</taxon>
        <taxon>Alphaproteobacteria</taxon>
        <taxon>Rhodospirillales</taxon>
        <taxon>Stellaceae</taxon>
        <taxon>Stella</taxon>
    </lineage>
</organism>
<dbReference type="OrthoDB" id="9780579at2"/>
<keyword evidence="2" id="KW-1185">Reference proteome</keyword>
<dbReference type="InterPro" id="IPR021890">
    <property type="entry name" value="DUF3501"/>
</dbReference>
<dbReference type="EMBL" id="RJKX01000015">
    <property type="protein sequence ID" value="ROP84336.1"/>
    <property type="molecule type" value="Genomic_DNA"/>
</dbReference>
<comment type="caution">
    <text evidence="1">The sequence shown here is derived from an EMBL/GenBank/DDBJ whole genome shotgun (WGS) entry which is preliminary data.</text>
</comment>
<accession>A0A3N1L1K2</accession>